<dbReference type="InterPro" id="IPR053145">
    <property type="entry name" value="AB_hydrolase_Est10"/>
</dbReference>
<name>A0A3D1JG64_9CHLR</name>
<evidence type="ECO:0000313" key="5">
    <source>
        <dbReference type="Proteomes" id="UP000253922"/>
    </source>
</evidence>
<keyword evidence="5" id="KW-1185">Reference proteome</keyword>
<keyword evidence="1" id="KW-0732">Signal</keyword>
<dbReference type="Gene3D" id="3.40.50.1820">
    <property type="entry name" value="alpha/beta hydrolase"/>
    <property type="match status" value="1"/>
</dbReference>
<reference evidence="3" key="1">
    <citation type="journal article" date="2015" name="Genome Announc.">
        <title>Draft Genome Sequences of Anaerolinea thermolimosa IMO-1, Bellilinea caldifistulae GOMI-1, Leptolinea tardivitalis YMTK-2, Levilinea saccharolytica KIBI-1, Longilinea arvoryzae KOME-1, Previously Described as Members of the Class Anaerolineae (Chloroflexi).</title>
        <authorList>
            <person name="Matsuura N."/>
            <person name="Tourlousse M.D."/>
            <person name="Ohashi A."/>
            <person name="Hugenholtz P."/>
            <person name="Sekiguchi Y."/>
        </authorList>
    </citation>
    <scope>NUCLEOTIDE SEQUENCE</scope>
    <source>
        <strain evidence="3">IMO-1</strain>
    </source>
</reference>
<evidence type="ECO:0000259" key="2">
    <source>
        <dbReference type="Pfam" id="PF12146"/>
    </source>
</evidence>
<organism evidence="4 6">
    <name type="scientific">Anaerolinea thermolimosa</name>
    <dbReference type="NCBI Taxonomy" id="229919"/>
    <lineage>
        <taxon>Bacteria</taxon>
        <taxon>Bacillati</taxon>
        <taxon>Chloroflexota</taxon>
        <taxon>Anaerolineae</taxon>
        <taxon>Anaerolineales</taxon>
        <taxon>Anaerolineaceae</taxon>
        <taxon>Anaerolinea</taxon>
    </lineage>
</organism>
<dbReference type="SUPFAM" id="SSF53474">
    <property type="entry name" value="alpha/beta-Hydrolases"/>
    <property type="match status" value="1"/>
</dbReference>
<feature type="chain" id="PRO_5042708677" evidence="1">
    <location>
        <begin position="26"/>
        <end position="272"/>
    </location>
</feature>
<dbReference type="Proteomes" id="UP000264141">
    <property type="component" value="Unassembled WGS sequence"/>
</dbReference>
<accession>A0A3D1JG64</accession>
<dbReference type="InterPro" id="IPR022742">
    <property type="entry name" value="Hydrolase_4"/>
</dbReference>
<evidence type="ECO:0000313" key="6">
    <source>
        <dbReference type="Proteomes" id="UP000264141"/>
    </source>
</evidence>
<keyword evidence="4" id="KW-0378">Hydrolase</keyword>
<dbReference type="RefSeq" id="WP_062196554.1">
    <property type="nucleotide sequence ID" value="NZ_DF967970.1"/>
</dbReference>
<evidence type="ECO:0000256" key="1">
    <source>
        <dbReference type="SAM" id="SignalP"/>
    </source>
</evidence>
<proteinExistence type="predicted"/>
<dbReference type="AlphaFoldDB" id="A0A3D1JG64"/>
<dbReference type="InterPro" id="IPR029058">
    <property type="entry name" value="AB_hydrolase_fold"/>
</dbReference>
<dbReference type="STRING" id="229919.GCA_001050195_03609"/>
<reference evidence="5" key="2">
    <citation type="submission" date="2015-07" db="EMBL/GenBank/DDBJ databases">
        <title>Draft Genome Sequences of Anaerolinea thermolimosa IMO-1, Bellilinea caldifistulae GOMI-1, Leptolinea tardivitalis YMTK-2, Levilinea saccharolytica KIBI-1,Longilinea arvoryzae KOME-1, Previously Described as Members of the Anaerolineaceae (Chloroflexi).</title>
        <authorList>
            <person name="Sekiguchi Y."/>
            <person name="Ohashi A."/>
            <person name="Matsuura N."/>
            <person name="Tourlousse M.D."/>
        </authorList>
    </citation>
    <scope>NUCLEOTIDE SEQUENCE [LARGE SCALE GENOMIC DNA]</scope>
    <source>
        <strain evidence="5">IMO-1</strain>
    </source>
</reference>
<feature type="signal peptide" evidence="1">
    <location>
        <begin position="1"/>
        <end position="25"/>
    </location>
</feature>
<dbReference type="Pfam" id="PF12146">
    <property type="entry name" value="Hydrolase_4"/>
    <property type="match status" value="1"/>
</dbReference>
<dbReference type="OrthoDB" id="9809549at2"/>
<dbReference type="PROSITE" id="PS51257">
    <property type="entry name" value="PROKAR_LIPOPROTEIN"/>
    <property type="match status" value="1"/>
</dbReference>
<sequence>MKAIMLKCRLVAALMLAFPAMIWLTACTVKQNERSAEEKPFLFIPFESRVREVRFQSGDGTVLAGQLDLPPGWLNPPLVFILHHSGPVDRDAYQYLAALLVPEGYAVFRFDKRGNGESSGTYGCCEEEDALAAYRAAVNQEGFDPERVFIVAQSVGTQIVAGHFQEFQDIHPVRGVVLLSSLLEGAEILPIECPLFILVSAQEVNLSAITEEAVLAYQRERGEGAAYAIVPNTEHTLFDVSHGPMDWSDPRWPLRFSTEAAQHLLQWLKAHR</sequence>
<dbReference type="Proteomes" id="UP000253922">
    <property type="component" value="Unassembled WGS sequence"/>
</dbReference>
<dbReference type="GO" id="GO:0052689">
    <property type="term" value="F:carboxylic ester hydrolase activity"/>
    <property type="evidence" value="ECO:0007669"/>
    <property type="project" value="TreeGrafter"/>
</dbReference>
<dbReference type="EMBL" id="DF967970">
    <property type="protein sequence ID" value="GAP08770.1"/>
    <property type="molecule type" value="Genomic_DNA"/>
</dbReference>
<evidence type="ECO:0000313" key="3">
    <source>
        <dbReference type="EMBL" id="GAP08770.1"/>
    </source>
</evidence>
<dbReference type="EMBL" id="DPBP01000026">
    <property type="protein sequence ID" value="HCE17444.1"/>
    <property type="molecule type" value="Genomic_DNA"/>
</dbReference>
<reference evidence="4 6" key="3">
    <citation type="journal article" date="2018" name="Nat. Biotechnol.">
        <title>A standardized bacterial taxonomy based on genome phylogeny substantially revises the tree of life.</title>
        <authorList>
            <person name="Parks D.H."/>
            <person name="Chuvochina M."/>
            <person name="Waite D.W."/>
            <person name="Rinke C."/>
            <person name="Skarshewski A."/>
            <person name="Chaumeil P.A."/>
            <person name="Hugenholtz P."/>
        </authorList>
    </citation>
    <scope>NUCLEOTIDE SEQUENCE [LARGE SCALE GENOMIC DNA]</scope>
    <source>
        <strain evidence="4">UBA8781</strain>
    </source>
</reference>
<dbReference type="PANTHER" id="PTHR43265:SF1">
    <property type="entry name" value="ESTERASE ESTD"/>
    <property type="match status" value="1"/>
</dbReference>
<evidence type="ECO:0000313" key="4">
    <source>
        <dbReference type="EMBL" id="HCE17444.1"/>
    </source>
</evidence>
<feature type="domain" description="Serine aminopeptidase S33" evidence="2">
    <location>
        <begin position="91"/>
        <end position="188"/>
    </location>
</feature>
<protein>
    <submittedName>
        <fullName evidence="3 4">Alpha/beta hydrolase</fullName>
    </submittedName>
</protein>
<gene>
    <name evidence="3" type="ORF">ATHL_03679</name>
    <name evidence="4" type="ORF">DEQ80_06260</name>
</gene>
<dbReference type="PANTHER" id="PTHR43265">
    <property type="entry name" value="ESTERASE ESTD"/>
    <property type="match status" value="1"/>
</dbReference>